<reference evidence="6" key="1">
    <citation type="journal article" date="2014" name="Nat. Commun.">
        <title>Genomic adaptations of the halophilic Dead Sea filamentous fungus Eurotium rubrum.</title>
        <authorList>
            <person name="Kis-Papo T."/>
            <person name="Weig A.R."/>
            <person name="Riley R."/>
            <person name="Persoh D."/>
            <person name="Salamov A."/>
            <person name="Sun H."/>
            <person name="Lipzen A."/>
            <person name="Wasser S.P."/>
            <person name="Rambold G."/>
            <person name="Grigoriev I.V."/>
            <person name="Nevo E."/>
        </authorList>
    </citation>
    <scope>NUCLEOTIDE SEQUENCE [LARGE SCALE GENOMIC DNA]</scope>
    <source>
        <strain evidence="6">CBS 135680</strain>
    </source>
</reference>
<evidence type="ECO:0000256" key="4">
    <source>
        <dbReference type="SAM" id="MobiDB-lite"/>
    </source>
</evidence>
<evidence type="ECO:0000313" key="5">
    <source>
        <dbReference type="EMBL" id="EYE90218.1"/>
    </source>
</evidence>
<feature type="compositionally biased region" description="Basic and acidic residues" evidence="4">
    <location>
        <begin position="42"/>
        <end position="51"/>
    </location>
</feature>
<dbReference type="STRING" id="1388766.A0A017RZK6"/>
<dbReference type="AlphaFoldDB" id="A0A017RZK6"/>
<dbReference type="SUPFAM" id="SSF47060">
    <property type="entry name" value="S15/NS1 RNA-binding domain"/>
    <property type="match status" value="1"/>
</dbReference>
<dbReference type="InterPro" id="IPR009068">
    <property type="entry name" value="uS15_NS1_RNA-bd_sf"/>
</dbReference>
<evidence type="ECO:0000313" key="6">
    <source>
        <dbReference type="Proteomes" id="UP000019804"/>
    </source>
</evidence>
<dbReference type="EMBL" id="KK088465">
    <property type="protein sequence ID" value="EYE90218.1"/>
    <property type="molecule type" value="Genomic_DNA"/>
</dbReference>
<evidence type="ECO:0000256" key="3">
    <source>
        <dbReference type="ARBA" id="ARBA00023274"/>
    </source>
</evidence>
<dbReference type="PANTHER" id="PTHR23321">
    <property type="entry name" value="RIBOSOMAL PROTEIN S15, BACTERIAL AND ORGANELLAR"/>
    <property type="match status" value="1"/>
</dbReference>
<keyword evidence="2 5" id="KW-0689">Ribosomal protein</keyword>
<feature type="region of interest" description="Disordered" evidence="4">
    <location>
        <begin position="33"/>
        <end position="86"/>
    </location>
</feature>
<evidence type="ECO:0000256" key="2">
    <source>
        <dbReference type="ARBA" id="ARBA00022980"/>
    </source>
</evidence>
<dbReference type="HOGENOM" id="CLU_078264_0_0_1"/>
<dbReference type="GO" id="GO:0005840">
    <property type="term" value="C:ribosome"/>
    <property type="evidence" value="ECO:0007669"/>
    <property type="project" value="UniProtKB-KW"/>
</dbReference>
<evidence type="ECO:0000256" key="1">
    <source>
        <dbReference type="ARBA" id="ARBA00008434"/>
    </source>
</evidence>
<dbReference type="CDD" id="cd00353">
    <property type="entry name" value="Ribosomal_S15p_S13e"/>
    <property type="match status" value="1"/>
</dbReference>
<comment type="similarity">
    <text evidence="1">Belongs to the universal ribosomal protein uS15 family.</text>
</comment>
<dbReference type="GO" id="GO:0006412">
    <property type="term" value="P:translation"/>
    <property type="evidence" value="ECO:0007669"/>
    <property type="project" value="InterPro"/>
</dbReference>
<dbReference type="InterPro" id="IPR005290">
    <property type="entry name" value="Ribosomal_uS15_bac-type"/>
</dbReference>
<dbReference type="GO" id="GO:0003735">
    <property type="term" value="F:structural constituent of ribosome"/>
    <property type="evidence" value="ECO:0007669"/>
    <property type="project" value="InterPro"/>
</dbReference>
<dbReference type="Gene3D" id="1.10.287.10">
    <property type="entry name" value="S15/NS1, RNA-binding"/>
    <property type="match status" value="1"/>
</dbReference>
<dbReference type="GO" id="GO:0005737">
    <property type="term" value="C:cytoplasm"/>
    <property type="evidence" value="ECO:0007669"/>
    <property type="project" value="UniProtKB-ARBA"/>
</dbReference>
<dbReference type="Pfam" id="PF00312">
    <property type="entry name" value="Ribosomal_S15"/>
    <property type="match status" value="1"/>
</dbReference>
<dbReference type="RefSeq" id="XP_040633908.1">
    <property type="nucleotide sequence ID" value="XM_040785620.1"/>
</dbReference>
<accession>A0A017RZK6</accession>
<protein>
    <submittedName>
        <fullName evidence="5">Putative ribosomal protein S15</fullName>
    </submittedName>
</protein>
<dbReference type="PANTHER" id="PTHR23321:SF26">
    <property type="entry name" value="SMALL RIBOSOMAL SUBUNIT PROTEIN US15M"/>
    <property type="match status" value="1"/>
</dbReference>
<dbReference type="OrthoDB" id="441444at2759"/>
<dbReference type="GO" id="GO:1990904">
    <property type="term" value="C:ribonucleoprotein complex"/>
    <property type="evidence" value="ECO:0007669"/>
    <property type="project" value="UniProtKB-KW"/>
</dbReference>
<dbReference type="PROSITE" id="PS00362">
    <property type="entry name" value="RIBOSOMAL_S15"/>
    <property type="match status" value="1"/>
</dbReference>
<keyword evidence="3" id="KW-0687">Ribonucleoprotein</keyword>
<keyword evidence="6" id="KW-1185">Reference proteome</keyword>
<dbReference type="HAMAP" id="MF_01343_B">
    <property type="entry name" value="Ribosomal_uS15_B"/>
    <property type="match status" value="1"/>
</dbReference>
<proteinExistence type="inferred from homology"/>
<name>A0A017RZK6_ASPRC</name>
<dbReference type="GeneID" id="63700744"/>
<dbReference type="Proteomes" id="UP000019804">
    <property type="component" value="Unassembled WGS sequence"/>
</dbReference>
<organism evidence="5 6">
    <name type="scientific">Aspergillus ruber (strain CBS 135680)</name>
    <dbReference type="NCBI Taxonomy" id="1388766"/>
    <lineage>
        <taxon>Eukaryota</taxon>
        <taxon>Fungi</taxon>
        <taxon>Dikarya</taxon>
        <taxon>Ascomycota</taxon>
        <taxon>Pezizomycotina</taxon>
        <taxon>Eurotiomycetes</taxon>
        <taxon>Eurotiomycetidae</taxon>
        <taxon>Eurotiales</taxon>
        <taxon>Aspergillaceae</taxon>
        <taxon>Aspergillus</taxon>
        <taxon>Aspergillus subgen. Aspergillus</taxon>
    </lineage>
</organism>
<dbReference type="InterPro" id="IPR000589">
    <property type="entry name" value="Ribosomal_uS15"/>
</dbReference>
<sequence length="303" mass="34033">MPPRLILQPSLKAFTGSSHVQTPFAALALNPSKTTVRAGSAETRERKRHDPFATAQSRQRKAANLSRQQALEAERSASLGDPIETEPTPFIQQIKSQLELQGPAGIEAKPNHFIKPEEIQETLEFSKDLTSPISDVNRNIADPQLEKESMEGHEEESLKTEEAIRRIVNINNGNTKDRLRVNIQNCIETFGRHNTDAILPPKPTAVLNQSGTELPEKTPRVGPDTGSPEVQVAILTSKILNLSRHLQTSNKDKHNKRNLRLLVHKRQKLLRYLRRKERGGPRWQNLMQTLGLSDAAWKGEISM</sequence>
<dbReference type="SMART" id="SM01387">
    <property type="entry name" value="Ribosomal_S15"/>
    <property type="match status" value="1"/>
</dbReference>
<dbReference type="NCBIfam" id="TIGR00952">
    <property type="entry name" value="S15_bact"/>
    <property type="match status" value="1"/>
</dbReference>
<gene>
    <name evidence="5" type="ORF">EURHEDRAFT_489462</name>
</gene>